<evidence type="ECO:0000313" key="3">
    <source>
        <dbReference type="Proteomes" id="UP001055115"/>
    </source>
</evidence>
<protein>
    <submittedName>
        <fullName evidence="2">Uncharacterized protein</fullName>
    </submittedName>
</protein>
<dbReference type="EMBL" id="BQXU01000023">
    <property type="protein sequence ID" value="GKT48388.1"/>
    <property type="molecule type" value="Genomic_DNA"/>
</dbReference>
<sequence>MPGKKGLVDNLGAPIELTAMVTLTKRHTHRVLQQINFKTVQEISKKGCAHTPTQCYEEAYEIVHVRDAEDDHPRPLDQGTYPPPYGAVYASAVGESSSGARMREASHMPAWVRNDPSFYEEYDPRNPAPVPGPSTARDFSHRCSDYK</sequence>
<dbReference type="Proteomes" id="UP001055115">
    <property type="component" value="Unassembled WGS sequence"/>
</dbReference>
<keyword evidence="3" id="KW-1185">Reference proteome</keyword>
<reference evidence="2 3" key="1">
    <citation type="submission" date="2022-03" db="EMBL/GenBank/DDBJ databases">
        <title>Genome data of Colletotrichum spp.</title>
        <authorList>
            <person name="Utami Y.D."/>
            <person name="Hiruma K."/>
        </authorList>
    </citation>
    <scope>NUCLEOTIDE SEQUENCE [LARGE SCALE GENOMIC DNA]</scope>
    <source>
        <strain evidence="2 3">MAFF 239500</strain>
    </source>
</reference>
<evidence type="ECO:0000313" key="2">
    <source>
        <dbReference type="EMBL" id="GKT48388.1"/>
    </source>
</evidence>
<dbReference type="RefSeq" id="XP_049130738.1">
    <property type="nucleotide sequence ID" value="XM_049274781.1"/>
</dbReference>
<feature type="region of interest" description="Disordered" evidence="1">
    <location>
        <begin position="117"/>
        <end position="147"/>
    </location>
</feature>
<dbReference type="AlphaFoldDB" id="A0AA37PA00"/>
<feature type="compositionally biased region" description="Basic and acidic residues" evidence="1">
    <location>
        <begin position="138"/>
        <end position="147"/>
    </location>
</feature>
<organism evidence="2 3">
    <name type="scientific">Colletotrichum spaethianum</name>
    <dbReference type="NCBI Taxonomy" id="700344"/>
    <lineage>
        <taxon>Eukaryota</taxon>
        <taxon>Fungi</taxon>
        <taxon>Dikarya</taxon>
        <taxon>Ascomycota</taxon>
        <taxon>Pezizomycotina</taxon>
        <taxon>Sordariomycetes</taxon>
        <taxon>Hypocreomycetidae</taxon>
        <taxon>Glomerellales</taxon>
        <taxon>Glomerellaceae</taxon>
        <taxon>Colletotrichum</taxon>
        <taxon>Colletotrichum spaethianum species complex</taxon>
    </lineage>
</organism>
<comment type="caution">
    <text evidence="2">The sequence shown here is derived from an EMBL/GenBank/DDBJ whole genome shotgun (WGS) entry which is preliminary data.</text>
</comment>
<dbReference type="GeneID" id="73329371"/>
<name>A0AA37PA00_9PEZI</name>
<gene>
    <name evidence="2" type="ORF">ColSpa_08569</name>
</gene>
<evidence type="ECO:0000256" key="1">
    <source>
        <dbReference type="SAM" id="MobiDB-lite"/>
    </source>
</evidence>
<proteinExistence type="predicted"/>
<accession>A0AA37PA00</accession>